<dbReference type="GeneID" id="48425082"/>
<dbReference type="EMBL" id="CP054570">
    <property type="protein sequence ID" value="QKQ44300.1"/>
    <property type="molecule type" value="Genomic_DNA"/>
</dbReference>
<dbReference type="AlphaFoldDB" id="A0A0B7GNR0"/>
<reference evidence="4 22" key="4">
    <citation type="submission" date="2019-06" db="EMBL/GenBank/DDBJ databases">
        <title>Genome sequence and analysis of a MDR-Streptococcus sanguis isolated from throat swab of children with scarlet fever from Hangzhou,China.</title>
        <authorList>
            <person name="Huang Y."/>
            <person name="Xie L."/>
            <person name="Liu W."/>
        </authorList>
    </citation>
    <scope>NUCLEOTIDE SEQUENCE [LARGE SCALE GENOMIC DNA]</scope>
    <source>
        <strain evidence="4 22">S28</strain>
    </source>
</reference>
<dbReference type="EMBL" id="VIBR01000004">
    <property type="protein sequence ID" value="KAA0115516.1"/>
    <property type="molecule type" value="Genomic_DNA"/>
</dbReference>
<reference evidence="5" key="7">
    <citation type="submission" date="2022-02" db="EMBL/GenBank/DDBJ databases">
        <authorList>
            <person name="Christensen J.J.E."/>
            <person name="Jensen C.S."/>
            <person name="Nielsen X.C."/>
            <person name="Dargis R."/>
        </authorList>
    </citation>
    <scope>NUCLEOTIDE SEQUENCE</scope>
    <source>
        <strain evidence="5">A12055600</strain>
    </source>
</reference>
<dbReference type="EMBL" id="RJMK01000002">
    <property type="protein sequence ID" value="RSI08418.1"/>
    <property type="molecule type" value="Genomic_DNA"/>
</dbReference>
<dbReference type="Proteomes" id="UP000183504">
    <property type="component" value="Unassembled WGS sequence"/>
</dbReference>
<evidence type="ECO:0000313" key="4">
    <source>
        <dbReference type="EMBL" id="KAA0115516.1"/>
    </source>
</evidence>
<evidence type="ECO:0000256" key="2">
    <source>
        <dbReference type="SAM" id="Phobius"/>
    </source>
</evidence>
<evidence type="ECO:0000256" key="1">
    <source>
        <dbReference type="ARBA" id="ARBA00010894"/>
    </source>
</evidence>
<reference evidence="5 24" key="6">
    <citation type="journal article" date="2022" name="Med Res Arch">
        <title>Genomic identification of streptococcal strains and relation to clinical characteristics. A substudy to The Partial Oral Treatment of Endocarditis (POET) Trial.</title>
        <authorList>
            <person name="Christensen J."/>
            <person name="Jensen C."/>
            <person name="Dargis R."/>
            <person name="Nielsen X."/>
            <person name="Pries- Heje M."/>
            <person name="Wiingaard C."/>
            <person name="Ihlemann N."/>
            <person name="Gill S."/>
            <person name="Bruun N."/>
            <person name="Elming H."/>
            <person name="Povlsen J."/>
            <person name="Madsen T."/>
            <person name="Jensen K."/>
            <person name="Fuursted K."/>
            <person name="Ostergaard L."/>
            <person name="Christiansen U."/>
            <person name="Rosenvinge F."/>
            <person name="Helweg-Larsen J."/>
            <person name="Fosbol E."/>
            <person name="Kober L."/>
            <person name="Torp-Pedersen C."/>
            <person name="Tonder N."/>
            <person name="Moser C."/>
            <person name="Iversen K."/>
            <person name="Bundgaard H."/>
        </authorList>
    </citation>
    <scope>NUCLEOTIDE SEQUENCE [LARGE SCALE GENOMIC DNA]</scope>
    <source>
        <strain evidence="5 24">A12055600</strain>
    </source>
</reference>
<evidence type="ECO:0000313" key="6">
    <source>
        <dbReference type="EMBL" id="QKQ44300.1"/>
    </source>
</evidence>
<dbReference type="EMBL" id="JAKUVJ010000007">
    <property type="protein sequence ID" value="MCY7035062.1"/>
    <property type="molecule type" value="Genomic_DNA"/>
</dbReference>
<dbReference type="Proteomes" id="UP001208557">
    <property type="component" value="Unassembled WGS sequence"/>
</dbReference>
<dbReference type="PANTHER" id="PTHR33219">
    <property type="entry name" value="YLMG HOMOLOG PROTEIN 2, CHLOROPLASTIC"/>
    <property type="match status" value="1"/>
</dbReference>
<reference evidence="3 14" key="1">
    <citation type="submission" date="2015-01" db="EMBL/GenBank/DDBJ databases">
        <authorList>
            <person name="Pelicic Vladimir"/>
        </authorList>
    </citation>
    <scope>NUCLEOTIDE SEQUENCE [LARGE SCALE GENOMIC DNA]</scope>
    <source>
        <strain evidence="3 14">2908</strain>
    </source>
</reference>
<dbReference type="EMBL" id="RJMR01000005">
    <property type="protein sequence ID" value="RSI24127.1"/>
    <property type="molecule type" value="Genomic_DNA"/>
</dbReference>
<gene>
    <name evidence="11" type="ORF">D8869_08225</name>
    <name evidence="10" type="ORF">D8879_02830</name>
    <name evidence="9" type="ORF">D8881_07910</name>
    <name evidence="8" type="ORF">D8887_02990</name>
    <name evidence="7" type="ORF">D8888_05325</name>
    <name evidence="4" type="ORF">FKX92_09825</name>
    <name evidence="6" type="ORF">FOC72_06985</name>
    <name evidence="5" type="ORF">MK406_08265</name>
    <name evidence="12" type="ORF">NCTC11085_00649</name>
    <name evidence="13" type="ORF">NCTC11086_01722</name>
    <name evidence="3" type="ORF">SSV_0547</name>
</gene>
<protein>
    <submittedName>
        <fullName evidence="4 7">YGGT family protein</fullName>
    </submittedName>
    <submittedName>
        <fullName evidence="12">YlmG protein</fullName>
    </submittedName>
</protein>
<dbReference type="Proteomes" id="UP000248534">
    <property type="component" value="Chromosome 1"/>
</dbReference>
<evidence type="ECO:0000313" key="16">
    <source>
        <dbReference type="Proteomes" id="UP000249623"/>
    </source>
</evidence>
<feature type="transmembrane region" description="Helical" evidence="2">
    <location>
        <begin position="12"/>
        <end position="33"/>
    </location>
</feature>
<evidence type="ECO:0000313" key="22">
    <source>
        <dbReference type="Proteomes" id="UP000324105"/>
    </source>
</evidence>
<evidence type="ECO:0000313" key="20">
    <source>
        <dbReference type="Proteomes" id="UP000280406"/>
    </source>
</evidence>
<dbReference type="Proteomes" id="UP000280406">
    <property type="component" value="Unassembled WGS sequence"/>
</dbReference>
<proteinExistence type="inferred from homology"/>
<evidence type="ECO:0000313" key="10">
    <source>
        <dbReference type="EMBL" id="RSI33063.1"/>
    </source>
</evidence>
<dbReference type="Proteomes" id="UP000280549">
    <property type="component" value="Unassembled WGS sequence"/>
</dbReference>
<dbReference type="EMBL" id="CDMW01000001">
    <property type="protein sequence ID" value="CEL89856.1"/>
    <property type="molecule type" value="Genomic_DNA"/>
</dbReference>
<evidence type="ECO:0000313" key="19">
    <source>
        <dbReference type="Proteomes" id="UP000273966"/>
    </source>
</evidence>
<reference evidence="15 16" key="2">
    <citation type="submission" date="2018-06" db="EMBL/GenBank/DDBJ databases">
        <authorList>
            <consortium name="Pathogen Informatics"/>
            <person name="Doyle S."/>
        </authorList>
    </citation>
    <scope>NUCLEOTIDE SEQUENCE [LARGE SCALE GENOMIC DNA]</scope>
    <source>
        <strain evidence="12 16">NCTC11085</strain>
        <strain evidence="13 15">NCTC11086</strain>
    </source>
</reference>
<evidence type="ECO:0000313" key="7">
    <source>
        <dbReference type="EMBL" id="RSI08418.1"/>
    </source>
</evidence>
<evidence type="ECO:0000313" key="13">
    <source>
        <dbReference type="EMBL" id="SQF71773.1"/>
    </source>
</evidence>
<dbReference type="Proteomes" id="UP000509459">
    <property type="component" value="Chromosome"/>
</dbReference>
<evidence type="ECO:0000313" key="21">
    <source>
        <dbReference type="Proteomes" id="UP000280549"/>
    </source>
</evidence>
<evidence type="ECO:0000313" key="3">
    <source>
        <dbReference type="EMBL" id="CEL89856.1"/>
    </source>
</evidence>
<evidence type="ECO:0000313" key="12">
    <source>
        <dbReference type="EMBL" id="SQF34162.1"/>
    </source>
</evidence>
<dbReference type="Proteomes" id="UP000273966">
    <property type="component" value="Unassembled WGS sequence"/>
</dbReference>
<evidence type="ECO:0000313" key="23">
    <source>
        <dbReference type="Proteomes" id="UP000509459"/>
    </source>
</evidence>
<evidence type="ECO:0000313" key="14">
    <source>
        <dbReference type="Proteomes" id="UP000183504"/>
    </source>
</evidence>
<reference evidence="6 23" key="5">
    <citation type="submission" date="2020-05" db="EMBL/GenBank/DDBJ databases">
        <title>FDA dAtabase for Regulatory Grade micrObial Sequences (FDA-ARGOS): Supporting development and validation of Infectious Disease Dx tests.</title>
        <authorList>
            <person name="Bojja K."/>
            <person name="Kessler A."/>
            <person name="Tallon L."/>
            <person name="Sadzewicz L."/>
            <person name="Zhao X."/>
            <person name="Vavikolanu K."/>
            <person name="Mehta A."/>
            <person name="Aluvathingal J."/>
            <person name="Nadendla S."/>
            <person name="Myers T."/>
            <person name="Yan Y."/>
            <person name="Sichtig H."/>
        </authorList>
    </citation>
    <scope>NUCLEOTIDE SEQUENCE [LARGE SCALE GENOMIC DNA]</scope>
    <source>
        <strain evidence="6 23">FDAARGOS_770</strain>
    </source>
</reference>
<feature type="transmembrane region" description="Helical" evidence="2">
    <location>
        <begin position="64"/>
        <end position="90"/>
    </location>
</feature>
<dbReference type="Proteomes" id="UP000272846">
    <property type="component" value="Unassembled WGS sequence"/>
</dbReference>
<dbReference type="EMBL" id="LS483346">
    <property type="protein sequence ID" value="SQF34162.1"/>
    <property type="molecule type" value="Genomic_DNA"/>
</dbReference>
<dbReference type="Pfam" id="PF02325">
    <property type="entry name" value="CCB3_YggT"/>
    <property type="match status" value="1"/>
</dbReference>
<dbReference type="GO" id="GO:0016020">
    <property type="term" value="C:membrane"/>
    <property type="evidence" value="ECO:0007669"/>
    <property type="project" value="InterPro"/>
</dbReference>
<organism evidence="3 14">
    <name type="scientific">Streptococcus sanguinis</name>
    <dbReference type="NCBI Taxonomy" id="1305"/>
    <lineage>
        <taxon>Bacteria</taxon>
        <taxon>Bacillati</taxon>
        <taxon>Bacillota</taxon>
        <taxon>Bacilli</taxon>
        <taxon>Lactobacillales</taxon>
        <taxon>Streptococcaceae</taxon>
        <taxon>Streptococcus</taxon>
    </lineage>
</organism>
<keyword evidence="2" id="KW-0472">Membrane</keyword>
<dbReference type="EMBL" id="LS483364">
    <property type="protein sequence ID" value="SQF71773.1"/>
    <property type="molecule type" value="Genomic_DNA"/>
</dbReference>
<dbReference type="InterPro" id="IPR003425">
    <property type="entry name" value="CCB3/YggT"/>
</dbReference>
<evidence type="ECO:0000313" key="24">
    <source>
        <dbReference type="Proteomes" id="UP001208557"/>
    </source>
</evidence>
<evidence type="ECO:0000313" key="18">
    <source>
        <dbReference type="Proteomes" id="UP000272846"/>
    </source>
</evidence>
<evidence type="ECO:0000313" key="11">
    <source>
        <dbReference type="EMBL" id="RSI51838.1"/>
    </source>
</evidence>
<evidence type="ECO:0000313" key="5">
    <source>
        <dbReference type="EMBL" id="MCY7035062.1"/>
    </source>
</evidence>
<evidence type="ECO:0000313" key="8">
    <source>
        <dbReference type="EMBL" id="RSI11656.1"/>
    </source>
</evidence>
<evidence type="ECO:0000313" key="17">
    <source>
        <dbReference type="Proteomes" id="UP000269317"/>
    </source>
</evidence>
<name>A0A0B7GNR0_STRSA</name>
<evidence type="ECO:0000313" key="9">
    <source>
        <dbReference type="EMBL" id="RSI24127.1"/>
    </source>
</evidence>
<dbReference type="EMBL" id="RJND01000005">
    <property type="protein sequence ID" value="RSI51838.1"/>
    <property type="molecule type" value="Genomic_DNA"/>
</dbReference>
<dbReference type="EMBL" id="RJML01000002">
    <property type="protein sequence ID" value="RSI11656.1"/>
    <property type="molecule type" value="Genomic_DNA"/>
</dbReference>
<dbReference type="PANTHER" id="PTHR33219:SF14">
    <property type="entry name" value="PROTEIN COFACTOR ASSEMBLY OF COMPLEX C SUBUNIT B CCB3, CHLOROPLASTIC-RELATED"/>
    <property type="match status" value="1"/>
</dbReference>
<keyword evidence="2" id="KW-0812">Transmembrane</keyword>
<sequence>MLYFVIRAISNLFDLYSIALIVYALLSWFPGAYQTKFGEFLTRIVEPYLKLFRRLPLQFAGLDFTVWVAILALNLLNRVVFYLISVLLMLL</sequence>
<dbReference type="EMBL" id="RJMT01000002">
    <property type="protein sequence ID" value="RSI33063.1"/>
    <property type="molecule type" value="Genomic_DNA"/>
</dbReference>
<comment type="similarity">
    <text evidence="1">Belongs to the YggT family.</text>
</comment>
<evidence type="ECO:0000313" key="15">
    <source>
        <dbReference type="Proteomes" id="UP000248534"/>
    </source>
</evidence>
<keyword evidence="2" id="KW-1133">Transmembrane helix</keyword>
<accession>A0A0B7GNR0</accession>
<dbReference type="Proteomes" id="UP000324105">
    <property type="component" value="Unassembled WGS sequence"/>
</dbReference>
<reference evidence="17 18" key="3">
    <citation type="submission" date="2018-11" db="EMBL/GenBank/DDBJ databases">
        <title>Species Designations Belie Phenotypic and Genotypic Heterogeneity in Oral Streptococci.</title>
        <authorList>
            <person name="Velsko I."/>
        </authorList>
    </citation>
    <scope>NUCLEOTIDE SEQUENCE [LARGE SCALE GENOMIC DNA]</scope>
    <source>
        <strain evidence="10 19">BCC16</strain>
        <strain evidence="9 21">BCC20</strain>
        <strain evidence="11 20">BCC37</strain>
        <strain evidence="8 17">KLC03</strain>
        <strain evidence="7 18">KLC04</strain>
    </source>
</reference>
<dbReference type="RefSeq" id="WP_002896162.1">
    <property type="nucleotide sequence ID" value="NZ_CBCSBD010000001.1"/>
</dbReference>
<dbReference type="Proteomes" id="UP000269317">
    <property type="component" value="Unassembled WGS sequence"/>
</dbReference>
<dbReference type="Proteomes" id="UP000249623">
    <property type="component" value="Chromosome 1"/>
</dbReference>